<dbReference type="PROSITE" id="PS51257">
    <property type="entry name" value="PROKAR_LIPOPROTEIN"/>
    <property type="match status" value="1"/>
</dbReference>
<sequence length="187" mass="21142">MLSRLSLFTLALALILTACSGPPKTADSGDDSSDRGPRPVDRRDREERRATLASVETFDVSQYPTPAAARELDLRHQVPTQLMQGRADEGVTQTIEGFRVQVYSAQDKQAAEEFRERVRQWWAEVQDDAPDDVFRGRLPILVEYGQPYYRVRVGAFADREEAAEALEFVKQEFTDAFVARSTVTVTR</sequence>
<gene>
    <name evidence="4" type="ORF">CRI94_08335</name>
</gene>
<evidence type="ECO:0000256" key="2">
    <source>
        <dbReference type="SAM" id="SignalP"/>
    </source>
</evidence>
<dbReference type="InterPro" id="IPR036680">
    <property type="entry name" value="SPOR-like_sf"/>
</dbReference>
<dbReference type="AlphaFoldDB" id="A0A2A8CZI7"/>
<dbReference type="PROSITE" id="PS51724">
    <property type="entry name" value="SPOR"/>
    <property type="match status" value="1"/>
</dbReference>
<evidence type="ECO:0000313" key="5">
    <source>
        <dbReference type="Proteomes" id="UP000220102"/>
    </source>
</evidence>
<proteinExistence type="predicted"/>
<feature type="compositionally biased region" description="Basic and acidic residues" evidence="1">
    <location>
        <begin position="32"/>
        <end position="49"/>
    </location>
</feature>
<dbReference type="RefSeq" id="WP_098075267.1">
    <property type="nucleotide sequence ID" value="NZ_PDEQ01000003.1"/>
</dbReference>
<name>A0A2A8CZI7_9BACT</name>
<feature type="domain" description="SPOR" evidence="3">
    <location>
        <begin position="92"/>
        <end position="185"/>
    </location>
</feature>
<evidence type="ECO:0000259" key="3">
    <source>
        <dbReference type="PROSITE" id="PS51724"/>
    </source>
</evidence>
<comment type="caution">
    <text evidence="4">The sequence shown here is derived from an EMBL/GenBank/DDBJ whole genome shotgun (WGS) entry which is preliminary data.</text>
</comment>
<protein>
    <submittedName>
        <fullName evidence="4">SPOR domain-containing protein</fullName>
    </submittedName>
</protein>
<dbReference type="EMBL" id="PDEQ01000003">
    <property type="protein sequence ID" value="PEN14105.1"/>
    <property type="molecule type" value="Genomic_DNA"/>
</dbReference>
<dbReference type="OrthoDB" id="2473397at2"/>
<keyword evidence="2" id="KW-0732">Signal</keyword>
<reference evidence="4 5" key="1">
    <citation type="submission" date="2017-10" db="EMBL/GenBank/DDBJ databases">
        <title>Draft genome of Longibacter Salinarum.</title>
        <authorList>
            <person name="Goh K.M."/>
            <person name="Shamsir M.S."/>
            <person name="Lim S.W."/>
        </authorList>
    </citation>
    <scope>NUCLEOTIDE SEQUENCE [LARGE SCALE GENOMIC DNA]</scope>
    <source>
        <strain evidence="4 5">KCTC 52045</strain>
    </source>
</reference>
<dbReference type="SUPFAM" id="SSF110997">
    <property type="entry name" value="Sporulation related repeat"/>
    <property type="match status" value="1"/>
</dbReference>
<feature type="chain" id="PRO_5012676249" evidence="2">
    <location>
        <begin position="21"/>
        <end position="187"/>
    </location>
</feature>
<dbReference type="InterPro" id="IPR007730">
    <property type="entry name" value="SPOR-like_dom"/>
</dbReference>
<feature type="region of interest" description="Disordered" evidence="1">
    <location>
        <begin position="21"/>
        <end position="49"/>
    </location>
</feature>
<dbReference type="Gene3D" id="3.30.70.1070">
    <property type="entry name" value="Sporulation related repeat"/>
    <property type="match status" value="1"/>
</dbReference>
<dbReference type="Proteomes" id="UP000220102">
    <property type="component" value="Unassembled WGS sequence"/>
</dbReference>
<dbReference type="GO" id="GO:0042834">
    <property type="term" value="F:peptidoglycan binding"/>
    <property type="evidence" value="ECO:0007669"/>
    <property type="project" value="InterPro"/>
</dbReference>
<dbReference type="Pfam" id="PF05036">
    <property type="entry name" value="SPOR"/>
    <property type="match status" value="1"/>
</dbReference>
<keyword evidence="5" id="KW-1185">Reference proteome</keyword>
<feature type="signal peptide" evidence="2">
    <location>
        <begin position="1"/>
        <end position="20"/>
    </location>
</feature>
<organism evidence="4 5">
    <name type="scientific">Longibacter salinarum</name>
    <dbReference type="NCBI Taxonomy" id="1850348"/>
    <lineage>
        <taxon>Bacteria</taxon>
        <taxon>Pseudomonadati</taxon>
        <taxon>Rhodothermota</taxon>
        <taxon>Rhodothermia</taxon>
        <taxon>Rhodothermales</taxon>
        <taxon>Salisaetaceae</taxon>
        <taxon>Longibacter</taxon>
    </lineage>
</organism>
<evidence type="ECO:0000256" key="1">
    <source>
        <dbReference type="SAM" id="MobiDB-lite"/>
    </source>
</evidence>
<evidence type="ECO:0000313" key="4">
    <source>
        <dbReference type="EMBL" id="PEN14105.1"/>
    </source>
</evidence>
<accession>A0A2A8CZI7</accession>